<evidence type="ECO:0000313" key="2">
    <source>
        <dbReference type="EMBL" id="MBL7252836.1"/>
    </source>
</evidence>
<comment type="caution">
    <text evidence="2">The sequence shown here is derived from an EMBL/GenBank/DDBJ whole genome shotgun (WGS) entry which is preliminary data.</text>
</comment>
<keyword evidence="3" id="KW-1185">Reference proteome</keyword>
<accession>A0ABS1VDS9</accession>
<gene>
    <name evidence="2" type="ORF">JKJ07_00785</name>
</gene>
<dbReference type="Proteomes" id="UP000598996">
    <property type="component" value="Unassembled WGS sequence"/>
</dbReference>
<name>A0ABS1VDS9_9ACTN</name>
<feature type="domain" description="LytR/CpsA/Psr regulator C-terminal" evidence="1">
    <location>
        <begin position="58"/>
        <end position="145"/>
    </location>
</feature>
<dbReference type="EMBL" id="JAENHO010000001">
    <property type="protein sequence ID" value="MBL7252836.1"/>
    <property type="molecule type" value="Genomic_DNA"/>
</dbReference>
<dbReference type="RefSeq" id="WP_202989189.1">
    <property type="nucleotide sequence ID" value="NZ_JAENHO010000001.1"/>
</dbReference>
<protein>
    <submittedName>
        <fullName evidence="2">LytR C-terminal domain-containing protein</fullName>
    </submittedName>
</protein>
<evidence type="ECO:0000259" key="1">
    <source>
        <dbReference type="Pfam" id="PF13399"/>
    </source>
</evidence>
<reference evidence="2 3" key="1">
    <citation type="submission" date="2021-01" db="EMBL/GenBank/DDBJ databases">
        <title>Actinoplanes sp. nov. LDG1-01 isolated from lichen.</title>
        <authorList>
            <person name="Saeng-In P."/>
            <person name="Phongsopitanun W."/>
            <person name="Kanchanasin P."/>
            <person name="Yuki M."/>
            <person name="Kudo T."/>
            <person name="Ohkuma M."/>
            <person name="Tanasupawat S."/>
        </authorList>
    </citation>
    <scope>NUCLEOTIDE SEQUENCE [LARGE SCALE GENOMIC DNA]</scope>
    <source>
        <strain evidence="2 3">LDG1-01</strain>
    </source>
</reference>
<sequence length="173" mass="18542">MSFTRVRAFFVLGVLVLAAIIVVVVAIARDTQAGAAAAQECPAGAPRVTLTLPDEAGQVKLRVLNGTKTPGLADQVTQEFKNRGFVMQKAGENNKKLAKIAVVRYGPKTVGAAHWIRAFFLGQAEPQYNPKRTSDVIDIVVGAEYRQLATRTEVNQSLAQLSEPQLPPGSCLA</sequence>
<proteinExistence type="predicted"/>
<dbReference type="Gene3D" id="3.30.70.2390">
    <property type="match status" value="1"/>
</dbReference>
<dbReference type="Pfam" id="PF13399">
    <property type="entry name" value="LytR_C"/>
    <property type="match status" value="1"/>
</dbReference>
<dbReference type="InterPro" id="IPR027381">
    <property type="entry name" value="LytR/CpsA/Psr_C"/>
</dbReference>
<evidence type="ECO:0000313" key="3">
    <source>
        <dbReference type="Proteomes" id="UP000598996"/>
    </source>
</evidence>
<organism evidence="2 3">
    <name type="scientific">Paractinoplanes lichenicola</name>
    <dbReference type="NCBI Taxonomy" id="2802976"/>
    <lineage>
        <taxon>Bacteria</taxon>
        <taxon>Bacillati</taxon>
        <taxon>Actinomycetota</taxon>
        <taxon>Actinomycetes</taxon>
        <taxon>Micromonosporales</taxon>
        <taxon>Micromonosporaceae</taxon>
        <taxon>Paractinoplanes</taxon>
    </lineage>
</organism>